<dbReference type="AlphaFoldDB" id="A0A1Q6IGM3"/>
<comment type="caution">
    <text evidence="1">The sequence shown here is derived from an EMBL/GenBank/DDBJ whole genome shotgun (WGS) entry which is preliminary data.</text>
</comment>
<dbReference type="EMBL" id="MNQU01000026">
    <property type="protein sequence ID" value="OKZ39999.1"/>
    <property type="molecule type" value="Genomic_DNA"/>
</dbReference>
<dbReference type="Proteomes" id="UP000186549">
    <property type="component" value="Unassembled WGS sequence"/>
</dbReference>
<dbReference type="Gene3D" id="2.160.10.10">
    <property type="entry name" value="Hexapeptide repeat proteins"/>
    <property type="match status" value="1"/>
</dbReference>
<dbReference type="InterPro" id="IPR001451">
    <property type="entry name" value="Hexapep"/>
</dbReference>
<dbReference type="GO" id="GO:0016740">
    <property type="term" value="F:transferase activity"/>
    <property type="evidence" value="ECO:0007669"/>
    <property type="project" value="UniProtKB-KW"/>
</dbReference>
<dbReference type="SUPFAM" id="SSF51161">
    <property type="entry name" value="Trimeric LpxA-like enzymes"/>
    <property type="match status" value="1"/>
</dbReference>
<organism evidence="1 2">
    <name type="scientific">Bacteroides uniformis</name>
    <dbReference type="NCBI Taxonomy" id="820"/>
    <lineage>
        <taxon>Bacteria</taxon>
        <taxon>Pseudomonadati</taxon>
        <taxon>Bacteroidota</taxon>
        <taxon>Bacteroidia</taxon>
        <taxon>Bacteroidales</taxon>
        <taxon>Bacteroidaceae</taxon>
        <taxon>Bacteroides</taxon>
    </lineage>
</organism>
<evidence type="ECO:0000313" key="1">
    <source>
        <dbReference type="EMBL" id="OKZ39999.1"/>
    </source>
</evidence>
<reference evidence="1 2" key="1">
    <citation type="journal article" date="2016" name="Nat. Biotechnol.">
        <title>Measurement of bacterial replication rates in microbial communities.</title>
        <authorList>
            <person name="Brown C.T."/>
            <person name="Olm M.R."/>
            <person name="Thomas B.C."/>
            <person name="Banfield J.F."/>
        </authorList>
    </citation>
    <scope>NUCLEOTIDE SEQUENCE [LARGE SCALE GENOMIC DNA]</scope>
    <source>
        <strain evidence="1">45_41</strain>
    </source>
</reference>
<protein>
    <submittedName>
        <fullName evidence="1">Acetyltransferase</fullName>
    </submittedName>
</protein>
<keyword evidence="1" id="KW-0808">Transferase</keyword>
<dbReference type="InterPro" id="IPR011004">
    <property type="entry name" value="Trimer_LpxA-like_sf"/>
</dbReference>
<sequence>MIKLSSITAHILDIWHRRNSRSYIAHLRSLGIRIGDGCIFRDPLTTRIDVSRPALVSIGSNVDMNTYFQILTHDWASFVFRNKYHDFVNSSGRVEIGSNIYIGTNVIVLRGVTIGDNCVIGAGSVVTHDIPANSVAVGAPCRVVCSLDEYYQKRKVKGLQEAVEHVKAFQKNFGRDPLPHELYEEFIYFVDASNVEEYERQGVPVRSQLSIAYGDWLSTHKAKFSSYDDFIQYVNQKMNETAES</sequence>
<evidence type="ECO:0000313" key="2">
    <source>
        <dbReference type="Proteomes" id="UP000186549"/>
    </source>
</evidence>
<name>A0A1Q6IGM3_BACUN</name>
<gene>
    <name evidence="1" type="ORF">BHV79_01215</name>
</gene>
<dbReference type="Pfam" id="PF00132">
    <property type="entry name" value="Hexapep"/>
    <property type="match status" value="1"/>
</dbReference>
<accession>A0A1Q6IGM3</accession>
<dbReference type="InterPro" id="IPR051159">
    <property type="entry name" value="Hexapeptide_acetyltransf"/>
</dbReference>
<dbReference type="PANTHER" id="PTHR23416">
    <property type="entry name" value="SIALIC ACID SYNTHASE-RELATED"/>
    <property type="match status" value="1"/>
</dbReference>
<proteinExistence type="predicted"/>